<sequence>MNRFKSVQHLHRFCSIHDPINNLHYFPRNHLTSPDHCDLRKDTINM</sequence>
<proteinExistence type="predicted"/>
<organism evidence="1 2">
    <name type="scientific">Paenochrobactrum gallinarii</name>
    <dbReference type="NCBI Taxonomy" id="643673"/>
    <lineage>
        <taxon>Bacteria</taxon>
        <taxon>Pseudomonadati</taxon>
        <taxon>Pseudomonadota</taxon>
        <taxon>Alphaproteobacteria</taxon>
        <taxon>Hyphomicrobiales</taxon>
        <taxon>Brucellaceae</taxon>
        <taxon>Paenochrobactrum</taxon>
    </lineage>
</organism>
<dbReference type="AlphaFoldDB" id="A0A841LT16"/>
<gene>
    <name evidence="1" type="ORF">FHS77_001930</name>
</gene>
<dbReference type="EMBL" id="JACIIU010000008">
    <property type="protein sequence ID" value="MBB6261375.1"/>
    <property type="molecule type" value="Genomic_DNA"/>
</dbReference>
<dbReference type="Proteomes" id="UP000555393">
    <property type="component" value="Unassembled WGS sequence"/>
</dbReference>
<evidence type="ECO:0000313" key="2">
    <source>
        <dbReference type="Proteomes" id="UP000555393"/>
    </source>
</evidence>
<reference evidence="1 2" key="1">
    <citation type="submission" date="2020-08" db="EMBL/GenBank/DDBJ databases">
        <title>Genomic Encyclopedia of Type Strains, Phase IV (KMG-IV): sequencing the most valuable type-strain genomes for metagenomic binning, comparative biology and taxonomic classification.</title>
        <authorList>
            <person name="Goeker M."/>
        </authorList>
    </citation>
    <scope>NUCLEOTIDE SEQUENCE [LARGE SCALE GENOMIC DNA]</scope>
    <source>
        <strain evidence="1 2">DSM 22336</strain>
    </source>
</reference>
<protein>
    <submittedName>
        <fullName evidence="1">Uncharacterized protein</fullName>
    </submittedName>
</protein>
<name>A0A841LT16_9HYPH</name>
<evidence type="ECO:0000313" key="1">
    <source>
        <dbReference type="EMBL" id="MBB6261375.1"/>
    </source>
</evidence>
<comment type="caution">
    <text evidence="1">The sequence shown here is derived from an EMBL/GenBank/DDBJ whole genome shotgun (WGS) entry which is preliminary data.</text>
</comment>
<accession>A0A841LT16</accession>
<keyword evidence="2" id="KW-1185">Reference proteome</keyword>